<sequence>MEKAEKVQILRDLVSINTVGGNELEAAQYLKSVFDKYGVKNEVRPLQGNRANLVAEIGSGKPILVVSGHLDVVAVNEQEWQNDPFTLTEKDGQFYGRGTADMKSGMAAFVIAMIEAQQAQQPQHGTVRLLATADEEVGEIGAAAFYEDGAMKDADALLLGEPTGYLLVHTHTGAVDLQIQAHGQAAHSSRPQTGVNAVENLIEVLDLIKNNVLKKTQYTISPVLKKPTLFNIDCFHGGEQVNTIPSAAEAEVNIRTISEYPNDQIIDIVNKSIAAYNELNKGQITYKVTTNLIPISGNPDSRLIKLIQKIAQPYYQALNDTPAKIQQHQHAAELMGVPYAADKILAIGAMGGTDASKLLYDRPRGADYVIFGPGNETPHQSNEHISQQMFFDFIDIYRQLFTDYFVSDPKA</sequence>
<keyword evidence="11" id="KW-0220">Diaminopimelate biosynthesis</keyword>
<evidence type="ECO:0000256" key="13">
    <source>
        <dbReference type="ARBA" id="ARBA00023285"/>
    </source>
</evidence>
<keyword evidence="12" id="KW-0457">Lysine biosynthesis</keyword>
<dbReference type="EMBL" id="JXBZ01000007">
    <property type="protein sequence ID" value="KJY48882.1"/>
    <property type="molecule type" value="Genomic_DNA"/>
</dbReference>
<evidence type="ECO:0000256" key="11">
    <source>
        <dbReference type="ARBA" id="ARBA00022915"/>
    </source>
</evidence>
<dbReference type="STRING" id="1218508.JG29_07010"/>
<dbReference type="NCBIfam" id="NF006365">
    <property type="entry name" value="PRK08588.1"/>
    <property type="match status" value="1"/>
</dbReference>
<evidence type="ECO:0000313" key="16">
    <source>
        <dbReference type="EMBL" id="KJY48882.1"/>
    </source>
</evidence>
<protein>
    <recommendedName>
        <fullName evidence="6">Probable succinyl-diaminopimelate desuccinylase</fullName>
        <ecNumber evidence="5">3.5.1.18</ecNumber>
    </recommendedName>
</protein>
<keyword evidence="10" id="KW-0862">Zinc</keyword>
<dbReference type="Gene3D" id="3.40.630.10">
    <property type="entry name" value="Zn peptidases"/>
    <property type="match status" value="1"/>
</dbReference>
<reference evidence="16 17" key="1">
    <citation type="submission" date="2014-12" db="EMBL/GenBank/DDBJ databases">
        <title>Comparative genomics of the lactic acid bacteria isolated from the honey bee gut.</title>
        <authorList>
            <person name="Ellegaard K.M."/>
            <person name="Tamarit D."/>
            <person name="Javelind E."/>
            <person name="Olofsson T."/>
            <person name="Andersson S.G."/>
            <person name="Vasquez A."/>
        </authorList>
    </citation>
    <scope>NUCLEOTIDE SEQUENCE [LARGE SCALE GENOMIC DNA]</scope>
    <source>
        <strain evidence="16 17">Hon2</strain>
    </source>
</reference>
<dbReference type="HOGENOM" id="CLU_021802_2_2_9"/>
<keyword evidence="7" id="KW-0028">Amino-acid biosynthesis</keyword>
<dbReference type="NCBIfam" id="TIGR01910">
    <property type="entry name" value="DapE-ArgE"/>
    <property type="match status" value="1"/>
</dbReference>
<dbReference type="OrthoDB" id="9792335at2"/>
<keyword evidence="13" id="KW-0170">Cobalt</keyword>
<dbReference type="InterPro" id="IPR050072">
    <property type="entry name" value="Peptidase_M20A"/>
</dbReference>
<proteinExistence type="inferred from homology"/>
<dbReference type="InterPro" id="IPR002933">
    <property type="entry name" value="Peptidase_M20"/>
</dbReference>
<dbReference type="Pfam" id="PF01546">
    <property type="entry name" value="Peptidase_M20"/>
    <property type="match status" value="1"/>
</dbReference>
<comment type="similarity">
    <text evidence="4">Belongs to the peptidase M20A family.</text>
</comment>
<dbReference type="InterPro" id="IPR036264">
    <property type="entry name" value="Bact_exopeptidase_dim_dom"/>
</dbReference>
<dbReference type="Proteomes" id="UP000033695">
    <property type="component" value="Unassembled WGS sequence"/>
</dbReference>
<feature type="domain" description="Peptidase M20 dimerisation" evidence="15">
    <location>
        <begin position="170"/>
        <end position="275"/>
    </location>
</feature>
<evidence type="ECO:0000256" key="10">
    <source>
        <dbReference type="ARBA" id="ARBA00022833"/>
    </source>
</evidence>
<dbReference type="PANTHER" id="PTHR43808">
    <property type="entry name" value="ACETYLORNITHINE DEACETYLASE"/>
    <property type="match status" value="1"/>
</dbReference>
<keyword evidence="17" id="KW-1185">Reference proteome</keyword>
<evidence type="ECO:0000256" key="6">
    <source>
        <dbReference type="ARBA" id="ARBA00016853"/>
    </source>
</evidence>
<dbReference type="GO" id="GO:0009089">
    <property type="term" value="P:lysine biosynthetic process via diaminopimelate"/>
    <property type="evidence" value="ECO:0007669"/>
    <property type="project" value="UniProtKB-UniPathway"/>
</dbReference>
<evidence type="ECO:0000259" key="15">
    <source>
        <dbReference type="Pfam" id="PF07687"/>
    </source>
</evidence>
<evidence type="ECO:0000256" key="9">
    <source>
        <dbReference type="ARBA" id="ARBA00022801"/>
    </source>
</evidence>
<comment type="cofactor">
    <cofactor evidence="1">
        <name>Co(2+)</name>
        <dbReference type="ChEBI" id="CHEBI:48828"/>
    </cofactor>
</comment>
<accession>A0A0F4KQD5</accession>
<comment type="cofactor">
    <cofactor evidence="2">
        <name>Zn(2+)</name>
        <dbReference type="ChEBI" id="CHEBI:29105"/>
    </cofactor>
</comment>
<evidence type="ECO:0000256" key="14">
    <source>
        <dbReference type="ARBA" id="ARBA00051301"/>
    </source>
</evidence>
<dbReference type="InterPro" id="IPR001261">
    <property type="entry name" value="ArgE/DapE_CS"/>
</dbReference>
<dbReference type="PANTHER" id="PTHR43808:SF8">
    <property type="entry name" value="PEPTIDASE M20 DIMERISATION DOMAIN-CONTAINING PROTEIN"/>
    <property type="match status" value="1"/>
</dbReference>
<evidence type="ECO:0000256" key="4">
    <source>
        <dbReference type="ARBA" id="ARBA00006247"/>
    </source>
</evidence>
<gene>
    <name evidence="16" type="ORF">JG29_07010</name>
</gene>
<evidence type="ECO:0000256" key="7">
    <source>
        <dbReference type="ARBA" id="ARBA00022605"/>
    </source>
</evidence>
<comment type="catalytic activity">
    <reaction evidence="14">
        <text>N-succinyl-(2S,6S)-2,6-diaminopimelate + H2O = (2S,6S)-2,6-diaminopimelate + succinate</text>
        <dbReference type="Rhea" id="RHEA:22608"/>
        <dbReference type="ChEBI" id="CHEBI:15377"/>
        <dbReference type="ChEBI" id="CHEBI:30031"/>
        <dbReference type="ChEBI" id="CHEBI:57609"/>
        <dbReference type="ChEBI" id="CHEBI:58087"/>
        <dbReference type="EC" id="3.5.1.18"/>
    </reaction>
</comment>
<name>A0A0F4KQD5_9LACO</name>
<keyword evidence="9" id="KW-0378">Hydrolase</keyword>
<dbReference type="SUPFAM" id="SSF55031">
    <property type="entry name" value="Bacterial exopeptidase dimerisation domain"/>
    <property type="match status" value="1"/>
</dbReference>
<evidence type="ECO:0000256" key="3">
    <source>
        <dbReference type="ARBA" id="ARBA00005130"/>
    </source>
</evidence>
<organism evidence="16 17">
    <name type="scientific">Bombilactobacillus mellis</name>
    <dbReference type="NCBI Taxonomy" id="1218508"/>
    <lineage>
        <taxon>Bacteria</taxon>
        <taxon>Bacillati</taxon>
        <taxon>Bacillota</taxon>
        <taxon>Bacilli</taxon>
        <taxon>Lactobacillales</taxon>
        <taxon>Lactobacillaceae</taxon>
        <taxon>Bombilactobacillus</taxon>
    </lineage>
</organism>
<dbReference type="CDD" id="cd08659">
    <property type="entry name" value="M20_ArgE_DapE-like"/>
    <property type="match status" value="1"/>
</dbReference>
<dbReference type="Pfam" id="PF07687">
    <property type="entry name" value="M20_dimer"/>
    <property type="match status" value="1"/>
</dbReference>
<comment type="caution">
    <text evidence="16">The sequence shown here is derived from an EMBL/GenBank/DDBJ whole genome shotgun (WGS) entry which is preliminary data.</text>
</comment>
<dbReference type="AlphaFoldDB" id="A0A0F4KQD5"/>
<dbReference type="InterPro" id="IPR010182">
    <property type="entry name" value="ArgE/DapE"/>
</dbReference>
<dbReference type="GO" id="GO:0019877">
    <property type="term" value="P:diaminopimelate biosynthetic process"/>
    <property type="evidence" value="ECO:0007669"/>
    <property type="project" value="UniProtKB-KW"/>
</dbReference>
<evidence type="ECO:0000313" key="17">
    <source>
        <dbReference type="Proteomes" id="UP000033695"/>
    </source>
</evidence>
<dbReference type="PATRIC" id="fig|1218508.4.peg.719"/>
<evidence type="ECO:0000256" key="5">
    <source>
        <dbReference type="ARBA" id="ARBA00011921"/>
    </source>
</evidence>
<evidence type="ECO:0000256" key="2">
    <source>
        <dbReference type="ARBA" id="ARBA00001947"/>
    </source>
</evidence>
<evidence type="ECO:0000256" key="8">
    <source>
        <dbReference type="ARBA" id="ARBA00022723"/>
    </source>
</evidence>
<dbReference type="GO" id="GO:0009014">
    <property type="term" value="F:succinyl-diaminopimelate desuccinylase activity"/>
    <property type="evidence" value="ECO:0007669"/>
    <property type="project" value="UniProtKB-EC"/>
</dbReference>
<evidence type="ECO:0000256" key="12">
    <source>
        <dbReference type="ARBA" id="ARBA00023154"/>
    </source>
</evidence>
<dbReference type="GO" id="GO:0046872">
    <property type="term" value="F:metal ion binding"/>
    <property type="evidence" value="ECO:0007669"/>
    <property type="project" value="UniProtKB-KW"/>
</dbReference>
<dbReference type="Gene3D" id="3.30.70.360">
    <property type="match status" value="1"/>
</dbReference>
<evidence type="ECO:0000256" key="1">
    <source>
        <dbReference type="ARBA" id="ARBA00001941"/>
    </source>
</evidence>
<keyword evidence="8" id="KW-0479">Metal-binding</keyword>
<dbReference type="SUPFAM" id="SSF53187">
    <property type="entry name" value="Zn-dependent exopeptidases"/>
    <property type="match status" value="1"/>
</dbReference>
<comment type="pathway">
    <text evidence="3">Amino-acid biosynthesis; L-lysine biosynthesis via DAP pathway; LL-2,6-diaminopimelate from (S)-tetrahydrodipicolinate (succinylase route): step 3/3.</text>
</comment>
<dbReference type="PROSITE" id="PS00759">
    <property type="entry name" value="ARGE_DAPE_CPG2_2"/>
    <property type="match status" value="1"/>
</dbReference>
<dbReference type="RefSeq" id="WP_045922552.1">
    <property type="nucleotide sequence ID" value="NZ_JBHTHW010000003.1"/>
</dbReference>
<dbReference type="EC" id="3.5.1.18" evidence="5"/>
<dbReference type="UniPathway" id="UPA00034">
    <property type="reaction ID" value="UER00021"/>
</dbReference>
<dbReference type="InterPro" id="IPR011650">
    <property type="entry name" value="Peptidase_M20_dimer"/>
</dbReference>